<evidence type="ECO:0000313" key="1">
    <source>
        <dbReference type="EMBL" id="BDE97287.1"/>
    </source>
</evidence>
<keyword evidence="2" id="KW-1185">Reference proteome</keyword>
<dbReference type="Proteomes" id="UP001320544">
    <property type="component" value="Chromosome"/>
</dbReference>
<accession>A0ABN6MKP3</accession>
<dbReference type="RefSeq" id="WP_244386516.1">
    <property type="nucleotide sequence ID" value="NZ_AP025564.1"/>
</dbReference>
<dbReference type="EMBL" id="AP025564">
    <property type="protein sequence ID" value="BDE97287.1"/>
    <property type="molecule type" value="Genomic_DNA"/>
</dbReference>
<evidence type="ECO:0008006" key="3">
    <source>
        <dbReference type="Google" id="ProtNLM"/>
    </source>
</evidence>
<sequence length="417" mass="46786">MEMRSLSRYESICIDGYTAGLLSSSEMDLVRFDALASQSQLMSETRQQLLRVEALSSVSIDGRRVKYLDLLKLEAAILNTPFTDDDCTRLYRLANKLGLEDASGATVSYRYMRTVDWVARNIAKDTVIDSGIFETIRDLYNENEIEAIANPESLDPRERRAIRRKAESAESRRQTPAKDALIDDYIDLLNANILTPSAQAEISHAQLQLIKPYEGNLDAYERVFSHLVFYRRGVLTSSIAPLAIGPARNVTRHVQSLVSNMEGLVNSKTSETSVQTDFRHSSYCAEMAVKTAYLCQSILAAYWQRWQKSLSKTRSDSATLTLAKLFLGWPCLTIAIASEKIGRGFSATNNAMKELTEAGIVREISRLSKHRLFCAVDLAETLEKLMEKAISSELLNRDKILDAILQPEYGGDADRRS</sequence>
<organism evidence="1 2">
    <name type="scientific">Raoultibacter timonensis</name>
    <dbReference type="NCBI Taxonomy" id="1907662"/>
    <lineage>
        <taxon>Bacteria</taxon>
        <taxon>Bacillati</taxon>
        <taxon>Actinomycetota</taxon>
        <taxon>Coriobacteriia</taxon>
        <taxon>Eggerthellales</taxon>
        <taxon>Eggerthellaceae</taxon>
        <taxon>Raoultibacter</taxon>
    </lineage>
</organism>
<protein>
    <recommendedName>
        <fullName evidence="3">Fido domain-containing protein</fullName>
    </recommendedName>
</protein>
<name>A0ABN6MKP3_9ACTN</name>
<reference evidence="1 2" key="1">
    <citation type="submission" date="2022-01" db="EMBL/GenBank/DDBJ databases">
        <title>Novel bile acid biosynthetic pathways are enriched in the microbiome of centenarians.</title>
        <authorList>
            <person name="Sato Y."/>
            <person name="Atarashi K."/>
            <person name="Plichta R.D."/>
            <person name="Arai Y."/>
            <person name="Sasajima S."/>
            <person name="Kearney M.S."/>
            <person name="Suda W."/>
            <person name="Takeshita K."/>
            <person name="Sasaki T."/>
            <person name="Okamoto S."/>
            <person name="Skelly N.A."/>
            <person name="Okamura Y."/>
            <person name="Vlamakis H."/>
            <person name="Li Y."/>
            <person name="Tanoue T."/>
            <person name="Takei H."/>
            <person name="Nittono H."/>
            <person name="Narushima S."/>
            <person name="Irie J."/>
            <person name="Itoh H."/>
            <person name="Moriya K."/>
            <person name="Sugiura Y."/>
            <person name="Suematsu M."/>
            <person name="Moritoki N."/>
            <person name="Shibata S."/>
            <person name="Littman R.D."/>
            <person name="Fischbach A.M."/>
            <person name="Uwamino Y."/>
            <person name="Inoue T."/>
            <person name="Honda A."/>
            <person name="Hattori M."/>
            <person name="Murai T."/>
            <person name="Xavier J.R."/>
            <person name="Hirose N."/>
            <person name="Honda K."/>
        </authorList>
    </citation>
    <scope>NUCLEOTIDE SEQUENCE [LARGE SCALE GENOMIC DNA]</scope>
    <source>
        <strain evidence="1 2">CE91-St30</strain>
    </source>
</reference>
<gene>
    <name evidence="1" type="ORF">CE91St30_26200</name>
</gene>
<evidence type="ECO:0000313" key="2">
    <source>
        <dbReference type="Proteomes" id="UP001320544"/>
    </source>
</evidence>
<proteinExistence type="predicted"/>